<keyword evidence="8" id="KW-0472">Membrane</keyword>
<evidence type="ECO:0000256" key="2">
    <source>
        <dbReference type="ARBA" id="ARBA00006910"/>
    </source>
</evidence>
<dbReference type="InterPro" id="IPR042527">
    <property type="entry name" value="Atg5_UblA_dom_sf"/>
</dbReference>
<organism evidence="12 13">
    <name type="scientific">Endocarpon pusillum</name>
    <dbReference type="NCBI Taxonomy" id="364733"/>
    <lineage>
        <taxon>Eukaryota</taxon>
        <taxon>Fungi</taxon>
        <taxon>Dikarya</taxon>
        <taxon>Ascomycota</taxon>
        <taxon>Pezizomycotina</taxon>
        <taxon>Eurotiomycetes</taxon>
        <taxon>Chaetothyriomycetidae</taxon>
        <taxon>Verrucariales</taxon>
        <taxon>Verrucariaceae</taxon>
        <taxon>Endocarpon</taxon>
    </lineage>
</organism>
<evidence type="ECO:0000313" key="12">
    <source>
        <dbReference type="EMBL" id="KAF7513989.1"/>
    </source>
</evidence>
<evidence type="ECO:0000256" key="4">
    <source>
        <dbReference type="ARBA" id="ARBA00022499"/>
    </source>
</evidence>
<dbReference type="GO" id="GO:0006995">
    <property type="term" value="P:cellular response to nitrogen starvation"/>
    <property type="evidence" value="ECO:0007669"/>
    <property type="project" value="TreeGrafter"/>
</dbReference>
<evidence type="ECO:0000259" key="11">
    <source>
        <dbReference type="Pfam" id="PF20638"/>
    </source>
</evidence>
<evidence type="ECO:0000256" key="1">
    <source>
        <dbReference type="ARBA" id="ARBA00004623"/>
    </source>
</evidence>
<dbReference type="EMBL" id="JAACFV010000003">
    <property type="protein sequence ID" value="KAF7513989.1"/>
    <property type="molecule type" value="Genomic_DNA"/>
</dbReference>
<dbReference type="PANTHER" id="PTHR13040:SF2">
    <property type="entry name" value="AUTOPHAGY PROTEIN 5"/>
    <property type="match status" value="1"/>
</dbReference>
<accession>A0A8H7ATB6</accession>
<dbReference type="OrthoDB" id="272162at2759"/>
<comment type="subcellular location">
    <subcellularLocation>
        <location evidence="1 8">Preautophagosomal structure membrane</location>
        <topology evidence="1 8">Peripheral membrane protein</topology>
    </subcellularLocation>
</comment>
<dbReference type="Pfam" id="PF20637">
    <property type="entry name" value="ATG5_HBR"/>
    <property type="match status" value="1"/>
</dbReference>
<keyword evidence="5 8" id="KW-0832">Ubl conjugation</keyword>
<dbReference type="GO" id="GO:0000422">
    <property type="term" value="P:autophagy of mitochondrion"/>
    <property type="evidence" value="ECO:0007669"/>
    <property type="project" value="TreeGrafter"/>
</dbReference>
<evidence type="ECO:0000256" key="3">
    <source>
        <dbReference type="ARBA" id="ARBA00015616"/>
    </source>
</evidence>
<gene>
    <name evidence="12" type="ORF">GJ744_006603</name>
</gene>
<dbReference type="InterPro" id="IPR048318">
    <property type="entry name" value="ATG5_UblB"/>
</dbReference>
<evidence type="ECO:0000313" key="13">
    <source>
        <dbReference type="Proteomes" id="UP000606974"/>
    </source>
</evidence>
<evidence type="ECO:0000259" key="10">
    <source>
        <dbReference type="Pfam" id="PF20637"/>
    </source>
</evidence>
<dbReference type="AlphaFoldDB" id="A0A8H7ATB6"/>
<keyword evidence="13" id="KW-1185">Reference proteome</keyword>
<sequence>MSVLQERVWAGRLPLEIRLASSECRIYDQSDPYLISVPRLCYLPLLLPRLHAFFSPVLIADPTTTPIYDGYFTYDSVPLKWHLPIGLLYDIYVLSSSQDPATPPLPFKLILHFQNGSGLNLISAEPAVLHDAFINSVKEADFLRTGTAKPIMSLSAADSRALWGSVQSHDLATYKRIYNSLLPQTFRNIPIRIYLPSGPDGEKASIKVVQAHIPPTVSSAAGGGGAGRISMTPQTLGAALRGLMPSLFPSSRTPVLARTVLHGAVVPLGSQLEELARSATYADGWLGIVVVMNS</sequence>
<comment type="caution">
    <text evidence="12">The sequence shown here is derived from an EMBL/GenBank/DDBJ whole genome shotgun (WGS) entry which is preliminary data.</text>
</comment>
<feature type="domain" description="Autophagy protein ATG5 alpha-helical bundle region" evidence="10">
    <location>
        <begin position="128"/>
        <end position="183"/>
    </location>
</feature>
<dbReference type="Pfam" id="PF20638">
    <property type="entry name" value="ATG5_UblA"/>
    <property type="match status" value="1"/>
</dbReference>
<dbReference type="GO" id="GO:0034727">
    <property type="term" value="P:piecemeal microautophagy of the nucleus"/>
    <property type="evidence" value="ECO:0007669"/>
    <property type="project" value="TreeGrafter"/>
</dbReference>
<proteinExistence type="inferred from homology"/>
<protein>
    <recommendedName>
        <fullName evidence="3 8">Autophagy protein 5</fullName>
    </recommendedName>
</protein>
<dbReference type="InterPro" id="IPR007239">
    <property type="entry name" value="Atg5"/>
</dbReference>
<dbReference type="GO" id="GO:0061908">
    <property type="term" value="C:phagophore"/>
    <property type="evidence" value="ECO:0007669"/>
    <property type="project" value="TreeGrafter"/>
</dbReference>
<dbReference type="InterPro" id="IPR042526">
    <property type="entry name" value="Atg5_HR"/>
</dbReference>
<dbReference type="Proteomes" id="UP000606974">
    <property type="component" value="Unassembled WGS sequence"/>
</dbReference>
<comment type="function">
    <text evidence="7">Involved in cytoplasm to vacuole transport (Cvt) and autophagic vesicle formation. Autophagy is essential for maintenance of amino acid levels and protein synthesis under nitrogen starvation. Required for selective autophagic degradation of the nucleus (nucleophagy). Also required for mitophagy, which eliminates defective or superfluous mitochondria in order to fulfill cellular energy requirements and prevent excess ROS production. Conjugation with ATG12, through a ubiquitin-like conjugating system involving ATG7 as an E1-like activating enzyme and ATG10 as an E2-like conjugating enzyme, is essential for its function. The ATG12-ATG5 conjugate acts as an E3-like enzyme which is required for lipidation of ATG8 and ATG8 association to the vesicle membranes.</text>
</comment>
<evidence type="ECO:0000256" key="6">
    <source>
        <dbReference type="ARBA" id="ARBA00023006"/>
    </source>
</evidence>
<dbReference type="InterPro" id="IPR048939">
    <property type="entry name" value="ATG5_UblA"/>
</dbReference>
<keyword evidence="4 8" id="KW-1017">Isopeptide bond</keyword>
<comment type="similarity">
    <text evidence="2 8">Belongs to the ATG5 family.</text>
</comment>
<feature type="domain" description="Autophagy protein ATG5 UblA" evidence="11">
    <location>
        <begin position="8"/>
        <end position="113"/>
    </location>
</feature>
<dbReference type="Pfam" id="PF04106">
    <property type="entry name" value="ATG5_UblB"/>
    <property type="match status" value="1"/>
</dbReference>
<keyword evidence="8" id="KW-0813">Transport</keyword>
<dbReference type="Gene3D" id="3.10.20.90">
    <property type="entry name" value="Phosphatidylinositol 3-kinase Catalytic Subunit, Chain A, domain 1"/>
    <property type="match status" value="1"/>
</dbReference>
<dbReference type="InterPro" id="IPR048940">
    <property type="entry name" value="ATG5_HBR"/>
</dbReference>
<evidence type="ECO:0000256" key="5">
    <source>
        <dbReference type="ARBA" id="ARBA00022843"/>
    </source>
</evidence>
<evidence type="ECO:0000256" key="7">
    <source>
        <dbReference type="ARBA" id="ARBA00024770"/>
    </source>
</evidence>
<dbReference type="GO" id="GO:0044233">
    <property type="term" value="C:mitochondria-associated endoplasmic reticulum membrane contact site"/>
    <property type="evidence" value="ECO:0007669"/>
    <property type="project" value="TreeGrafter"/>
</dbReference>
<feature type="domain" description="Autophagy protein ATG5 UblB" evidence="9">
    <location>
        <begin position="188"/>
        <end position="290"/>
    </location>
</feature>
<keyword evidence="6 8" id="KW-0072">Autophagy</keyword>
<dbReference type="Gene3D" id="1.10.246.190">
    <property type="entry name" value="Autophagy protein Apg5, helix rich domain"/>
    <property type="match status" value="1"/>
</dbReference>
<comment type="subunit">
    <text evidence="8">Conjugated with ATG12.</text>
</comment>
<dbReference type="GO" id="GO:0019776">
    <property type="term" value="F:Atg8-family ligase activity"/>
    <property type="evidence" value="ECO:0007669"/>
    <property type="project" value="TreeGrafter"/>
</dbReference>
<reference evidence="12" key="1">
    <citation type="submission" date="2020-02" db="EMBL/GenBank/DDBJ databases">
        <authorList>
            <person name="Palmer J.M."/>
        </authorList>
    </citation>
    <scope>NUCLEOTIDE SEQUENCE</scope>
    <source>
        <strain evidence="12">EPUS1.4</strain>
        <tissue evidence="12">Thallus</tissue>
    </source>
</reference>
<evidence type="ECO:0000256" key="8">
    <source>
        <dbReference type="RuleBase" id="RU361202"/>
    </source>
</evidence>
<dbReference type="PANTHER" id="PTHR13040">
    <property type="entry name" value="AUTOPHAGY PROTEIN 5"/>
    <property type="match status" value="1"/>
</dbReference>
<dbReference type="GO" id="GO:0034274">
    <property type="term" value="C:Atg12-Atg5-Atg16 complex"/>
    <property type="evidence" value="ECO:0007669"/>
    <property type="project" value="TreeGrafter"/>
</dbReference>
<dbReference type="GO" id="GO:0034045">
    <property type="term" value="C:phagophore assembly site membrane"/>
    <property type="evidence" value="ECO:0007669"/>
    <property type="project" value="UniProtKB-SubCell"/>
</dbReference>
<dbReference type="GO" id="GO:0005776">
    <property type="term" value="C:autophagosome"/>
    <property type="evidence" value="ECO:0007669"/>
    <property type="project" value="TreeGrafter"/>
</dbReference>
<dbReference type="Gene3D" id="3.10.20.620">
    <property type="match status" value="1"/>
</dbReference>
<evidence type="ECO:0000259" key="9">
    <source>
        <dbReference type="Pfam" id="PF04106"/>
    </source>
</evidence>
<name>A0A8H7ATB6_9EURO</name>